<protein>
    <submittedName>
        <fullName evidence="1">Uncharacterized protein</fullName>
    </submittedName>
</protein>
<comment type="caution">
    <text evidence="1">The sequence shown here is derived from an EMBL/GenBank/DDBJ whole genome shotgun (WGS) entry which is preliminary data.</text>
</comment>
<dbReference type="EMBL" id="CM039429">
    <property type="protein sequence ID" value="KAI4349114.1"/>
    <property type="molecule type" value="Genomic_DNA"/>
</dbReference>
<proteinExistence type="predicted"/>
<organism evidence="1 2">
    <name type="scientific">Bauhinia variegata</name>
    <name type="common">Purple orchid tree</name>
    <name type="synonym">Phanera variegata</name>
    <dbReference type="NCBI Taxonomy" id="167791"/>
    <lineage>
        <taxon>Eukaryota</taxon>
        <taxon>Viridiplantae</taxon>
        <taxon>Streptophyta</taxon>
        <taxon>Embryophyta</taxon>
        <taxon>Tracheophyta</taxon>
        <taxon>Spermatophyta</taxon>
        <taxon>Magnoliopsida</taxon>
        <taxon>eudicotyledons</taxon>
        <taxon>Gunneridae</taxon>
        <taxon>Pentapetalae</taxon>
        <taxon>rosids</taxon>
        <taxon>fabids</taxon>
        <taxon>Fabales</taxon>
        <taxon>Fabaceae</taxon>
        <taxon>Cercidoideae</taxon>
        <taxon>Cercideae</taxon>
        <taxon>Bauhiniinae</taxon>
        <taxon>Bauhinia</taxon>
    </lineage>
</organism>
<sequence>MGEKDDGPAPVVLKLDMHCEGCVNKIKKAVRHFEGVENVKADMASNKLTVTGKVDPTKVRDKLAEKIKKKVELISPQPKKDAGGDSKPDKKPEKKPDDKKAEDKKAEDKKPKESTVVLKTRLHCDGCIHKIRKIILKIKGVESVNIDEAKDLVTVKGTMDGKELTLYLKEKLKRSVEVVPPKKDDDKKENKEGGVDKKKEAADGDGGEKDDAAQVNKMEYYGYGYPPPMYWHDGHLPGQVGTSYAMEAHSEHSNQGYYVNPASGYTNNGYAPMPFYLDPHHPHPQMFSDENPNACSVM</sequence>
<accession>A0ACB9PM79</accession>
<dbReference type="Proteomes" id="UP000828941">
    <property type="component" value="Chromosome 4"/>
</dbReference>
<gene>
    <name evidence="1" type="ORF">L6164_009750</name>
</gene>
<reference evidence="1 2" key="1">
    <citation type="journal article" date="2022" name="DNA Res.">
        <title>Chromosomal-level genome assembly of the orchid tree Bauhinia variegata (Leguminosae; Cercidoideae) supports the allotetraploid origin hypothesis of Bauhinia.</title>
        <authorList>
            <person name="Zhong Y."/>
            <person name="Chen Y."/>
            <person name="Zheng D."/>
            <person name="Pang J."/>
            <person name="Liu Y."/>
            <person name="Luo S."/>
            <person name="Meng S."/>
            <person name="Qian L."/>
            <person name="Wei D."/>
            <person name="Dai S."/>
            <person name="Zhou R."/>
        </authorList>
    </citation>
    <scope>NUCLEOTIDE SEQUENCE [LARGE SCALE GENOMIC DNA]</scope>
    <source>
        <strain evidence="1">BV-YZ2020</strain>
    </source>
</reference>
<name>A0ACB9PM79_BAUVA</name>
<keyword evidence="2" id="KW-1185">Reference proteome</keyword>
<evidence type="ECO:0000313" key="2">
    <source>
        <dbReference type="Proteomes" id="UP000828941"/>
    </source>
</evidence>
<evidence type="ECO:0000313" key="1">
    <source>
        <dbReference type="EMBL" id="KAI4349114.1"/>
    </source>
</evidence>